<feature type="transmembrane region" description="Helical" evidence="3">
    <location>
        <begin position="278"/>
        <end position="298"/>
    </location>
</feature>
<keyword evidence="1" id="KW-0175">Coiled coil</keyword>
<feature type="compositionally biased region" description="Acidic residues" evidence="2">
    <location>
        <begin position="697"/>
        <end position="709"/>
    </location>
</feature>
<dbReference type="RefSeq" id="WP_207356172.1">
    <property type="nucleotide sequence ID" value="NZ_CP071503.1"/>
</dbReference>
<protein>
    <submittedName>
        <fullName evidence="6">LPXTG cell wall anchor domain-containing protein</fullName>
    </submittedName>
</protein>
<dbReference type="InterPro" id="IPR009081">
    <property type="entry name" value="PP-bd_ACP"/>
</dbReference>
<evidence type="ECO:0000256" key="1">
    <source>
        <dbReference type="SAM" id="Coils"/>
    </source>
</evidence>
<keyword evidence="3" id="KW-0812">Transmembrane</keyword>
<sequence>MNFRTSYLVGLSAICLALSAYLSVPSAHSEVLKVTGPNGESRQQVRQYGPTSVNDTFWSIAQKVRPDDTVSIYQVMAAIFEANPQAFTSDNYNSLERGMILLIPSKEVMAAIPLNLARARAEQDDKSWNRKAAAPNPQPAAAKPVAATKPAPVAKPVEPAVDKVANQKMAELQQENDALKAEVAGLNTRLSESETQRQLLDTQNKALEERLSLFEEQLTATKLQLAQLQQELAAQTEAVKSTTPAEPAPTEPVATPEAETQTVEMPDDTWRSIDNNPLLLTAMIGLPALLLGLGGWLFMRRKRAAAIAATAAPLAASATAAAAMDEVDFVVDDDIKLEDAEVIHDSLDDLFDVDNIELQPEQELESDASQMDIAHEMFIDDGDDENAVHLDDEEGQSLDALWAEAIGEQSGEASGSAKADDDFESLLDGLDDEPSLSESLPDDVAAAFEHDFGGADDDVVRLDDDEAPADEFNGLDADELLAALEDNTDADDFDADALLAELEADTESATTTADSEDFDPDALLAELEADLPSAQTDIDDFDLADEIAAELEQDDDVEELDPDKLLAELAAEPQPEDLSDEIAAALDEESALVSTADELDPDALLAELEAEPIAEDLSDEIAAELADVDNSADELDADSLLAELDGASASADDLTDEIAAELSLEDDVSDFDELDTDALLAELESSAAVDSANTATDEIELEDELTVELTDDETLDSVDELDADALLAQLEQTAAEPDTATDDDTDDFDFSLEDEFDHPAEDENLDDLLAELSQAEERKSARAKDSGFFNDLKGPKSAGLDADELLESLDESAGLSLSDDDLLKQFSAEQPLVEEEESFELSLVDDEPDDVPRLTVDEALAALDSEELSKRPVKPVSESDLANFQKENGFIDIDRLLNDADESDDDGDLYKSLDVDVGDIDSLMSGADMVDVDDEENSVNAKLDLARAYIEIEDSDSAKALLQEVQADGNARQQEEAANLLKEIG</sequence>
<evidence type="ECO:0000256" key="3">
    <source>
        <dbReference type="SAM" id="Phobius"/>
    </source>
</evidence>
<organism evidence="6 7">
    <name type="scientific">Shewanella avicenniae</name>
    <dbReference type="NCBI Taxonomy" id="2814294"/>
    <lineage>
        <taxon>Bacteria</taxon>
        <taxon>Pseudomonadati</taxon>
        <taxon>Pseudomonadota</taxon>
        <taxon>Gammaproteobacteria</taxon>
        <taxon>Alteromonadales</taxon>
        <taxon>Shewanellaceae</taxon>
        <taxon>Shewanella</taxon>
    </lineage>
</organism>
<gene>
    <name evidence="6" type="ORF">JYB87_07080</name>
</gene>
<feature type="compositionally biased region" description="Low complexity" evidence="2">
    <location>
        <begin position="131"/>
        <end position="152"/>
    </location>
</feature>
<evidence type="ECO:0000313" key="6">
    <source>
        <dbReference type="EMBL" id="QSX34975.1"/>
    </source>
</evidence>
<evidence type="ECO:0000259" key="5">
    <source>
        <dbReference type="PROSITE" id="PS50075"/>
    </source>
</evidence>
<keyword evidence="3" id="KW-1133">Transmembrane helix</keyword>
<feature type="transmembrane region" description="Helical" evidence="3">
    <location>
        <begin position="305"/>
        <end position="324"/>
    </location>
</feature>
<feature type="compositionally biased region" description="Basic and acidic residues" evidence="2">
    <location>
        <begin position="775"/>
        <end position="785"/>
    </location>
</feature>
<feature type="coiled-coil region" evidence="1">
    <location>
        <begin position="162"/>
        <end position="238"/>
    </location>
</feature>
<dbReference type="NCBIfam" id="TIGR03504">
    <property type="entry name" value="FimV_Cterm"/>
    <property type="match status" value="1"/>
</dbReference>
<evidence type="ECO:0000313" key="7">
    <source>
        <dbReference type="Proteomes" id="UP000662770"/>
    </source>
</evidence>
<reference evidence="6 7" key="1">
    <citation type="submission" date="2021-03" db="EMBL/GenBank/DDBJ databases">
        <title>Novel species identification of genus Shewanella.</title>
        <authorList>
            <person name="Liu G."/>
            <person name="Zhang Q."/>
        </authorList>
    </citation>
    <scope>NUCLEOTIDE SEQUENCE [LARGE SCALE GENOMIC DNA]</scope>
    <source>
        <strain evidence="6 7">FJAT-51800</strain>
    </source>
</reference>
<feature type="compositionally biased region" description="Acidic residues" evidence="2">
    <location>
        <begin position="832"/>
        <end position="849"/>
    </location>
</feature>
<dbReference type="Proteomes" id="UP000662770">
    <property type="component" value="Chromosome"/>
</dbReference>
<feature type="region of interest" description="Disordered" evidence="2">
    <location>
        <begin position="828"/>
        <end position="850"/>
    </location>
</feature>
<dbReference type="InterPro" id="IPR020011">
    <property type="entry name" value="FimV_C"/>
</dbReference>
<keyword evidence="4" id="KW-0732">Signal</keyword>
<feature type="compositionally biased region" description="Acidic residues" evidence="2">
    <location>
        <begin position="739"/>
        <end position="769"/>
    </location>
</feature>
<dbReference type="InterPro" id="IPR038440">
    <property type="entry name" value="FimV_C_sf"/>
</dbReference>
<accession>A0ABX7QVH5</accession>
<feature type="region of interest" description="Disordered" evidence="2">
    <location>
        <begin position="123"/>
        <end position="152"/>
    </location>
</feature>
<dbReference type="PROSITE" id="PS50075">
    <property type="entry name" value="CARRIER"/>
    <property type="match status" value="1"/>
</dbReference>
<dbReference type="EMBL" id="CP071503">
    <property type="protein sequence ID" value="QSX34975.1"/>
    <property type="molecule type" value="Genomic_DNA"/>
</dbReference>
<feature type="region of interest" description="Disordered" evidence="2">
    <location>
        <begin position="240"/>
        <end position="264"/>
    </location>
</feature>
<dbReference type="NCBIfam" id="TIGR01167">
    <property type="entry name" value="LPXTG_anchor"/>
    <property type="match status" value="1"/>
</dbReference>
<feature type="region of interest" description="Disordered" evidence="2">
    <location>
        <begin position="731"/>
        <end position="797"/>
    </location>
</feature>
<feature type="compositionally biased region" description="Low complexity" evidence="2">
    <location>
        <begin position="251"/>
        <end position="260"/>
    </location>
</feature>
<dbReference type="Gene3D" id="1.20.58.2200">
    <property type="match status" value="1"/>
</dbReference>
<feature type="compositionally biased region" description="Low complexity" evidence="2">
    <location>
        <begin position="503"/>
        <end position="513"/>
    </location>
</feature>
<feature type="compositionally biased region" description="Low complexity" evidence="2">
    <location>
        <begin position="521"/>
        <end position="534"/>
    </location>
</feature>
<feature type="chain" id="PRO_5046995454" evidence="4">
    <location>
        <begin position="23"/>
        <end position="985"/>
    </location>
</feature>
<feature type="signal peptide" evidence="4">
    <location>
        <begin position="1"/>
        <end position="22"/>
    </location>
</feature>
<dbReference type="InterPro" id="IPR020012">
    <property type="entry name" value="LysM_FimV"/>
</dbReference>
<evidence type="ECO:0000256" key="2">
    <source>
        <dbReference type="SAM" id="MobiDB-lite"/>
    </source>
</evidence>
<feature type="domain" description="Carrier" evidence="5">
    <location>
        <begin position="612"/>
        <end position="688"/>
    </location>
</feature>
<feature type="region of interest" description="Disordered" evidence="2">
    <location>
        <begin position="688"/>
        <end position="709"/>
    </location>
</feature>
<name>A0ABX7QVH5_9GAMM</name>
<keyword evidence="7" id="KW-1185">Reference proteome</keyword>
<proteinExistence type="predicted"/>
<keyword evidence="3" id="KW-0472">Membrane</keyword>
<feature type="region of interest" description="Disordered" evidence="2">
    <location>
        <begin position="503"/>
        <end position="540"/>
    </location>
</feature>
<evidence type="ECO:0000256" key="4">
    <source>
        <dbReference type="SAM" id="SignalP"/>
    </source>
</evidence>
<dbReference type="NCBIfam" id="TIGR03505">
    <property type="entry name" value="FimV_core"/>
    <property type="match status" value="1"/>
</dbReference>